<sequence>MAITSAAAVGTQGPLATVKAVSERRIQITLDATYPTGGYAAFVATTVKGITGFEYVTVLGVKQESPAGGYLLFWDRANDKLMVYQYPTALGPATQVPNLTNLSTVVAAELTVTFT</sequence>
<name>A0A6M3XV64_9ZZZZ</name>
<proteinExistence type="predicted"/>
<organism evidence="1">
    <name type="scientific">viral metagenome</name>
    <dbReference type="NCBI Taxonomy" id="1070528"/>
    <lineage>
        <taxon>unclassified sequences</taxon>
        <taxon>metagenomes</taxon>
        <taxon>organismal metagenomes</taxon>
    </lineage>
</organism>
<evidence type="ECO:0000313" key="1">
    <source>
        <dbReference type="EMBL" id="QJI01730.1"/>
    </source>
</evidence>
<dbReference type="EMBL" id="MT144946">
    <property type="protein sequence ID" value="QJI01730.1"/>
    <property type="molecule type" value="Genomic_DNA"/>
</dbReference>
<protein>
    <submittedName>
        <fullName evidence="1">Uncharacterized protein</fullName>
    </submittedName>
</protein>
<gene>
    <name evidence="1" type="ORF">TM448B02743_0002</name>
</gene>
<accession>A0A6M3XV64</accession>
<reference evidence="1" key="1">
    <citation type="submission" date="2020-03" db="EMBL/GenBank/DDBJ databases">
        <title>The deep terrestrial virosphere.</title>
        <authorList>
            <person name="Holmfeldt K."/>
            <person name="Nilsson E."/>
            <person name="Simone D."/>
            <person name="Lopez-Fernandez M."/>
            <person name="Wu X."/>
            <person name="de Brujin I."/>
            <person name="Lundin D."/>
            <person name="Andersson A."/>
            <person name="Bertilsson S."/>
            <person name="Dopson M."/>
        </authorList>
    </citation>
    <scope>NUCLEOTIDE SEQUENCE</scope>
    <source>
        <strain evidence="1">TM448B02743</strain>
    </source>
</reference>
<dbReference type="AlphaFoldDB" id="A0A6M3XV64"/>